<keyword evidence="9" id="KW-1185">Reference proteome</keyword>
<feature type="transmembrane region" description="Helical" evidence="6">
    <location>
        <begin position="95"/>
        <end position="113"/>
    </location>
</feature>
<feature type="transmembrane region" description="Helical" evidence="6">
    <location>
        <begin position="186"/>
        <end position="207"/>
    </location>
</feature>
<keyword evidence="3 6" id="KW-0812">Transmembrane</keyword>
<feature type="domain" description="EamA" evidence="7">
    <location>
        <begin position="156"/>
        <end position="291"/>
    </location>
</feature>
<dbReference type="PANTHER" id="PTHR32322">
    <property type="entry name" value="INNER MEMBRANE TRANSPORTER"/>
    <property type="match status" value="1"/>
</dbReference>
<keyword evidence="5 6" id="KW-0472">Membrane</keyword>
<feature type="transmembrane region" description="Helical" evidence="6">
    <location>
        <begin position="70"/>
        <end position="89"/>
    </location>
</feature>
<evidence type="ECO:0000256" key="6">
    <source>
        <dbReference type="SAM" id="Phobius"/>
    </source>
</evidence>
<comment type="similarity">
    <text evidence="2">Belongs to the EamA transporter family.</text>
</comment>
<dbReference type="InterPro" id="IPR000620">
    <property type="entry name" value="EamA_dom"/>
</dbReference>
<dbReference type="SUPFAM" id="SSF103481">
    <property type="entry name" value="Multidrug resistance efflux transporter EmrE"/>
    <property type="match status" value="2"/>
</dbReference>
<feature type="transmembrane region" description="Helical" evidence="6">
    <location>
        <begin position="156"/>
        <end position="174"/>
    </location>
</feature>
<reference evidence="9" key="1">
    <citation type="journal article" date="2019" name="Int. J. Syst. Evol. Microbiol.">
        <title>The Global Catalogue of Microorganisms (GCM) 10K type strain sequencing project: providing services to taxonomists for standard genome sequencing and annotation.</title>
        <authorList>
            <consortium name="The Broad Institute Genomics Platform"/>
            <consortium name="The Broad Institute Genome Sequencing Center for Infectious Disease"/>
            <person name="Wu L."/>
            <person name="Ma J."/>
        </authorList>
    </citation>
    <scope>NUCLEOTIDE SEQUENCE [LARGE SCALE GENOMIC DNA]</scope>
    <source>
        <strain evidence="9">CCUG 59778</strain>
    </source>
</reference>
<dbReference type="Gene3D" id="1.10.3730.20">
    <property type="match status" value="1"/>
</dbReference>
<evidence type="ECO:0000259" key="7">
    <source>
        <dbReference type="Pfam" id="PF00892"/>
    </source>
</evidence>
<comment type="caution">
    <text evidence="8">The sequence shown here is derived from an EMBL/GenBank/DDBJ whole genome shotgun (WGS) entry which is preliminary data.</text>
</comment>
<sequence length="312" mass="32402">MGSRTWVAWGALGVVYVVWGSTYLGIRLTLESMPPLLSAGFRFAAAGLLLGVVVAVVAGVGALRMTWRQFGTAALVGLLLPAWGNGLVVVAEQHVASGLAALLVASIPLYVVLLRRGLGERPPAVTLLGVVVGLAGLALLLLVGGPSEGTHGSAWYGPWLVLLAALGWSIGTVLSTRLPTPSNPFALAAAEMLVGGLVLLLAGVLFGETFDFGAVTATAWWAWAYLVVFGAFAFSSFIYALGKLPVSTVATYAYVNPVIAVLLGWLVADEVFGPWQLVGGAVVLVAVVLVVRAERRPVSVAAGTMRETSEVR</sequence>
<evidence type="ECO:0000256" key="2">
    <source>
        <dbReference type="ARBA" id="ARBA00007362"/>
    </source>
</evidence>
<name>A0ABW0EPM8_9PSEU</name>
<dbReference type="InterPro" id="IPR050638">
    <property type="entry name" value="AA-Vitamin_Transporters"/>
</dbReference>
<evidence type="ECO:0000313" key="8">
    <source>
        <dbReference type="EMBL" id="MFC5289287.1"/>
    </source>
</evidence>
<dbReference type="InterPro" id="IPR037185">
    <property type="entry name" value="EmrE-like"/>
</dbReference>
<proteinExistence type="inferred from homology"/>
<organism evidence="8 9">
    <name type="scientific">Actinokineospora guangxiensis</name>
    <dbReference type="NCBI Taxonomy" id="1490288"/>
    <lineage>
        <taxon>Bacteria</taxon>
        <taxon>Bacillati</taxon>
        <taxon>Actinomycetota</taxon>
        <taxon>Actinomycetes</taxon>
        <taxon>Pseudonocardiales</taxon>
        <taxon>Pseudonocardiaceae</taxon>
        <taxon>Actinokineospora</taxon>
    </lineage>
</organism>
<feature type="transmembrane region" description="Helical" evidence="6">
    <location>
        <begin position="219"/>
        <end position="242"/>
    </location>
</feature>
<dbReference type="Pfam" id="PF00892">
    <property type="entry name" value="EamA"/>
    <property type="match status" value="2"/>
</dbReference>
<feature type="domain" description="EamA" evidence="7">
    <location>
        <begin position="15"/>
        <end position="141"/>
    </location>
</feature>
<feature type="transmembrane region" description="Helical" evidence="6">
    <location>
        <begin position="7"/>
        <end position="26"/>
    </location>
</feature>
<comment type="subcellular location">
    <subcellularLocation>
        <location evidence="1">Membrane</location>
        <topology evidence="1">Multi-pass membrane protein</topology>
    </subcellularLocation>
</comment>
<dbReference type="Proteomes" id="UP001596157">
    <property type="component" value="Unassembled WGS sequence"/>
</dbReference>
<evidence type="ECO:0000256" key="4">
    <source>
        <dbReference type="ARBA" id="ARBA00022989"/>
    </source>
</evidence>
<evidence type="ECO:0000313" key="9">
    <source>
        <dbReference type="Proteomes" id="UP001596157"/>
    </source>
</evidence>
<gene>
    <name evidence="8" type="ORF">ACFPM7_19720</name>
</gene>
<evidence type="ECO:0000256" key="3">
    <source>
        <dbReference type="ARBA" id="ARBA00022692"/>
    </source>
</evidence>
<feature type="transmembrane region" description="Helical" evidence="6">
    <location>
        <begin position="41"/>
        <end position="63"/>
    </location>
</feature>
<dbReference type="PANTHER" id="PTHR32322:SF2">
    <property type="entry name" value="EAMA DOMAIN-CONTAINING PROTEIN"/>
    <property type="match status" value="1"/>
</dbReference>
<evidence type="ECO:0000256" key="1">
    <source>
        <dbReference type="ARBA" id="ARBA00004141"/>
    </source>
</evidence>
<feature type="transmembrane region" description="Helical" evidence="6">
    <location>
        <begin position="125"/>
        <end position="144"/>
    </location>
</feature>
<protein>
    <submittedName>
        <fullName evidence="8">EamA family transporter</fullName>
    </submittedName>
</protein>
<feature type="transmembrane region" description="Helical" evidence="6">
    <location>
        <begin position="249"/>
        <end position="268"/>
    </location>
</feature>
<feature type="transmembrane region" description="Helical" evidence="6">
    <location>
        <begin position="274"/>
        <end position="291"/>
    </location>
</feature>
<evidence type="ECO:0000256" key="5">
    <source>
        <dbReference type="ARBA" id="ARBA00023136"/>
    </source>
</evidence>
<dbReference type="EMBL" id="JBHSKF010000010">
    <property type="protein sequence ID" value="MFC5289287.1"/>
    <property type="molecule type" value="Genomic_DNA"/>
</dbReference>
<keyword evidence="4 6" id="KW-1133">Transmembrane helix</keyword>
<accession>A0ABW0EPM8</accession>
<dbReference type="RefSeq" id="WP_378249132.1">
    <property type="nucleotide sequence ID" value="NZ_JBHSKF010000010.1"/>
</dbReference>